<dbReference type="Proteomes" id="UP001263732">
    <property type="component" value="Genome"/>
</dbReference>
<accession>A0A858XBJ1</accession>
<organism evidence="2 3">
    <name type="scientific">Botrytis cinerea mycovirus 4</name>
    <dbReference type="NCBI Taxonomy" id="2732661"/>
    <lineage>
        <taxon>Viruses</taxon>
        <taxon>Riboviria</taxon>
        <taxon>Orthornavirae</taxon>
        <taxon>Duplornaviricota</taxon>
        <taxon>Chrymotiviricetes</taxon>
        <taxon>Ghabrivirales</taxon>
        <taxon>Alphatotivirineae</taxon>
        <taxon>Quadriviridae</taxon>
        <taxon>Quadrivirus</taxon>
        <taxon>Quadrivirus ni</taxon>
    </lineage>
</organism>
<reference evidence="2" key="1">
    <citation type="journal article" date="2021" name="MBio">
        <title>Novel Mycoviruses Discovered in the Mycovirome of a Necrotrophic Fungus.</title>
        <authorList>
            <person name="Ruiz-Padilla A."/>
            <person name="Rodriguez-Romero J."/>
            <person name="Gomez-Cid I."/>
            <person name="Pacifico D."/>
            <person name="Ayllon M.A."/>
        </authorList>
    </citation>
    <scope>NUCLEOTIDE SEQUENCE</scope>
    <source>
        <strain evidence="2">BCS14_DN1605</strain>
    </source>
</reference>
<name>A0A858XBJ1_9VIRU</name>
<keyword evidence="3" id="KW-1185">Reference proteome</keyword>
<feature type="region of interest" description="Disordered" evidence="1">
    <location>
        <begin position="1107"/>
        <end position="1128"/>
    </location>
</feature>
<evidence type="ECO:0000313" key="2">
    <source>
        <dbReference type="EMBL" id="QJQ28881.1"/>
    </source>
</evidence>
<evidence type="ECO:0000313" key="3">
    <source>
        <dbReference type="Proteomes" id="UP001263732"/>
    </source>
</evidence>
<protein>
    <submittedName>
        <fullName evidence="2">Uncharacterized protein</fullName>
    </submittedName>
</protein>
<proteinExistence type="predicted"/>
<evidence type="ECO:0000256" key="1">
    <source>
        <dbReference type="SAM" id="MobiDB-lite"/>
    </source>
</evidence>
<dbReference type="EMBL" id="MN617034">
    <property type="protein sequence ID" value="QJQ28881.1"/>
    <property type="molecule type" value="Genomic_RNA"/>
</dbReference>
<sequence>MQNRHSGRETIREPIDVSPSEQIGTLLEPESAAAKLRQFKDRGASALAKYNGDLETFEQTAGAIADRLSTTITASTTGDDKSVQALQTVNPTYRAFVYDMITTYAKAKVAGAEIAMEKVRTAMSDSLISEADALIYPGEPPVSYDEALKEEEARVKTFMVPRLNTIRRAEATKELVGGTVSVVSAYSRLESKHGRLNIDLTPTATLLTDSTSSLGSAAGADKQKVKIANAYEVMHIEPYGALAKRAEYTGRGLIENSALAQLERGRAQVGTSAIRLGTNEGEVEALQFMEPDSMSTPTAAAMPMIASIFGWLMHMRASAVAEDEAMSFAEWTEQEASFAVRGYGHNTLVSGMHREDIVELIHENDHGTGKVTRFDANGRLAVDEFYFDSFTDSNDETNLPGCNQGHYLLTIPTRSNNTNALTAAALAISCGHPHMSLTRGHGKLMAMASTCNVAFKAGVGASAPMLAGDWRNDVKFSAREMITLLGYIATRHLDLSSDKITLAAMGVASLFNNAASSHHDHTDVISAGVQVLTHPFCEPIIDQANSSAGRYDREQLPPGAASVGEVVLKDMLAMIELNCFGRACAEVSVAQEGAIALRNEDVLAYQRDHAYHLIQIAGSSLSANGASERYAEMGQVPIVQPELPSIALNALGLGKTELRLTGQAWTPAALIYTPGCAYARPDNASLRKVRYTDWAYHESAFRAMLTQGAGTMSTLDAANVDVSVAEYPGHVVDCKIARQAEAYAISVEVWSRHTAAINTLIEVMINNGIEPRHQPWHFTNIELEQAMSDAAMSERNIKLAINAISPGTTVKESYDSIDKLTELVRQQVAAEKGKANMRILHMRTYSIWLTIADCMIDVANCVDADRDVNNMVKVREAVGLGWWHGSTTGPLAKWQGLHDVGRQTRLFEAGLTANAGDELDKYKSAMSISFIHHLLCTHDVFWMLSSERGLWSNIGPTILGGTAMPAIVTNWTPRNANTRLSEPEGPSSTIANLLSYATQHNHDINAKITASAQGRATMHSMVQTNAHNLHANKGVSQVKSIIGAMQGELHKLNYVPGEAMTTDSVMLPTIDPSLATKQSGQQNMSLVMLQNMLQGWKVDEEQHEVIRGDQANQNTRDGAQNDAASGAT</sequence>